<dbReference type="PANTHER" id="PTHR28259:SF16">
    <property type="entry name" value="FLUORIDE-SPECIFIC ION CHANNEL FLUC 2"/>
    <property type="match status" value="1"/>
</dbReference>
<evidence type="ECO:0000256" key="12">
    <source>
        <dbReference type="ARBA" id="ARBA00035585"/>
    </source>
</evidence>
<comment type="function">
    <text evidence="13 14">Fluoride-specific ion channel. Important for reducing fluoride concentration in the cell, thus reducing its toxicity.</text>
</comment>
<feature type="binding site" evidence="14">
    <location>
        <position position="82"/>
    </location>
    <ligand>
        <name>Na(+)</name>
        <dbReference type="ChEBI" id="CHEBI:29101"/>
        <note>structural</note>
    </ligand>
</feature>
<dbReference type="NCBIfam" id="TIGR00494">
    <property type="entry name" value="crcB"/>
    <property type="match status" value="1"/>
</dbReference>
<dbReference type="GO" id="GO:0062054">
    <property type="term" value="F:fluoride channel activity"/>
    <property type="evidence" value="ECO:0007669"/>
    <property type="project" value="UniProtKB-UniRule"/>
</dbReference>
<dbReference type="RefSeq" id="WP_101332437.1">
    <property type="nucleotide sequence ID" value="NZ_PJNH01000004.1"/>
</dbReference>
<reference evidence="15 16" key="1">
    <citation type="submission" date="2017-06" db="EMBL/GenBank/DDBJ databases">
        <title>the draft geome sequence of Illustriluteabacillus marina B3227.</title>
        <authorList>
            <person name="He R.-H."/>
            <person name="Du Z.-J."/>
        </authorList>
    </citation>
    <scope>NUCLEOTIDE SEQUENCE [LARGE SCALE GENOMIC DNA]</scope>
    <source>
        <strain evidence="15 16">B3227</strain>
    </source>
</reference>
<dbReference type="Proteomes" id="UP000243524">
    <property type="component" value="Unassembled WGS sequence"/>
</dbReference>
<dbReference type="GO" id="GO:0046872">
    <property type="term" value="F:metal ion binding"/>
    <property type="evidence" value="ECO:0007669"/>
    <property type="project" value="UniProtKB-KW"/>
</dbReference>
<evidence type="ECO:0000313" key="16">
    <source>
        <dbReference type="Proteomes" id="UP000243524"/>
    </source>
</evidence>
<evidence type="ECO:0000256" key="10">
    <source>
        <dbReference type="ARBA" id="ARBA00023303"/>
    </source>
</evidence>
<name>A0A2I0QQS5_9BACI</name>
<feature type="transmembrane region" description="Helical" evidence="14">
    <location>
        <begin position="37"/>
        <end position="57"/>
    </location>
</feature>
<evidence type="ECO:0000256" key="14">
    <source>
        <dbReference type="HAMAP-Rule" id="MF_00454"/>
    </source>
</evidence>
<dbReference type="Pfam" id="PF02537">
    <property type="entry name" value="CRCB"/>
    <property type="match status" value="1"/>
</dbReference>
<comment type="similarity">
    <text evidence="11 14">Belongs to the fluoride channel Fluc/FEX (TC 1.A.43) family.</text>
</comment>
<keyword evidence="6 14" id="KW-1133">Transmembrane helix</keyword>
<dbReference type="InterPro" id="IPR003691">
    <property type="entry name" value="FluC"/>
</dbReference>
<evidence type="ECO:0000256" key="13">
    <source>
        <dbReference type="ARBA" id="ARBA00049940"/>
    </source>
</evidence>
<keyword evidence="10 14" id="KW-0407">Ion channel</keyword>
<evidence type="ECO:0000256" key="7">
    <source>
        <dbReference type="ARBA" id="ARBA00023053"/>
    </source>
</evidence>
<gene>
    <name evidence="14 15" type="primary">crcB</name>
    <name evidence="14" type="synonym">fluC</name>
    <name evidence="15" type="ORF">CEY16_12775</name>
</gene>
<comment type="subcellular location">
    <subcellularLocation>
        <location evidence="1 14">Cell membrane</location>
        <topology evidence="1 14">Multi-pass membrane protein</topology>
    </subcellularLocation>
</comment>
<dbReference type="PANTHER" id="PTHR28259">
    <property type="entry name" value="FLUORIDE EXPORT PROTEIN 1-RELATED"/>
    <property type="match status" value="1"/>
</dbReference>
<evidence type="ECO:0000256" key="3">
    <source>
        <dbReference type="ARBA" id="ARBA00022475"/>
    </source>
</evidence>
<evidence type="ECO:0000256" key="4">
    <source>
        <dbReference type="ARBA" id="ARBA00022692"/>
    </source>
</evidence>
<keyword evidence="16" id="KW-1185">Reference proteome</keyword>
<evidence type="ECO:0000256" key="2">
    <source>
        <dbReference type="ARBA" id="ARBA00022448"/>
    </source>
</evidence>
<keyword evidence="2 14" id="KW-0813">Transport</keyword>
<dbReference type="EMBL" id="PJNH01000004">
    <property type="protein sequence ID" value="PKR76687.1"/>
    <property type="molecule type" value="Genomic_DNA"/>
</dbReference>
<dbReference type="AlphaFoldDB" id="A0A2I0QQS5"/>
<accession>A0A2I0QQS5</accession>
<keyword evidence="8 14" id="KW-0406">Ion transport</keyword>
<feature type="binding site" evidence="14">
    <location>
        <position position="79"/>
    </location>
    <ligand>
        <name>Na(+)</name>
        <dbReference type="ChEBI" id="CHEBI:29101"/>
        <note>structural</note>
    </ligand>
</feature>
<dbReference type="GO" id="GO:0140114">
    <property type="term" value="P:cellular detoxification of fluoride"/>
    <property type="evidence" value="ECO:0007669"/>
    <property type="project" value="UniProtKB-UniRule"/>
</dbReference>
<feature type="transmembrane region" description="Helical" evidence="14">
    <location>
        <begin position="69"/>
        <end position="91"/>
    </location>
</feature>
<evidence type="ECO:0000256" key="1">
    <source>
        <dbReference type="ARBA" id="ARBA00004651"/>
    </source>
</evidence>
<organism evidence="15 16">
    <name type="scientific">Halalkalibacillus sediminis</name>
    <dbReference type="NCBI Taxonomy" id="2018042"/>
    <lineage>
        <taxon>Bacteria</taxon>
        <taxon>Bacillati</taxon>
        <taxon>Bacillota</taxon>
        <taxon>Bacilli</taxon>
        <taxon>Bacillales</taxon>
        <taxon>Bacillaceae</taxon>
        <taxon>Halalkalibacillus</taxon>
    </lineage>
</organism>
<keyword evidence="7 14" id="KW-0915">Sodium</keyword>
<comment type="caution">
    <text evidence="15">The sequence shown here is derived from an EMBL/GenBank/DDBJ whole genome shotgun (WGS) entry which is preliminary data.</text>
</comment>
<evidence type="ECO:0000256" key="5">
    <source>
        <dbReference type="ARBA" id="ARBA00022723"/>
    </source>
</evidence>
<dbReference type="GO" id="GO:0005886">
    <property type="term" value="C:plasma membrane"/>
    <property type="evidence" value="ECO:0007669"/>
    <property type="project" value="UniProtKB-SubCell"/>
</dbReference>
<keyword evidence="3 14" id="KW-1003">Cell membrane</keyword>
<evidence type="ECO:0000256" key="11">
    <source>
        <dbReference type="ARBA" id="ARBA00035120"/>
    </source>
</evidence>
<evidence type="ECO:0000313" key="15">
    <source>
        <dbReference type="EMBL" id="PKR76687.1"/>
    </source>
</evidence>
<evidence type="ECO:0000256" key="6">
    <source>
        <dbReference type="ARBA" id="ARBA00022989"/>
    </source>
</evidence>
<keyword evidence="5 14" id="KW-0479">Metal-binding</keyword>
<sequence>MNFLLIVLGGAVGAILRYELGKRIMARTKQPGIPKAMLIVNLIGAAGLGIFLGMYGVMNSPNEGGDNPWYLLINIGFFGAFTTFSTFSVEAFQLLHKGEMKRFWIYSSLTFIGSITLFSLAYMFILSNYM</sequence>
<keyword evidence="9 14" id="KW-0472">Membrane</keyword>
<dbReference type="OrthoDB" id="9815830at2"/>
<evidence type="ECO:0000256" key="8">
    <source>
        <dbReference type="ARBA" id="ARBA00023065"/>
    </source>
</evidence>
<dbReference type="HAMAP" id="MF_00454">
    <property type="entry name" value="FluC"/>
    <property type="match status" value="1"/>
</dbReference>
<proteinExistence type="inferred from homology"/>
<comment type="catalytic activity">
    <reaction evidence="12">
        <text>fluoride(in) = fluoride(out)</text>
        <dbReference type="Rhea" id="RHEA:76159"/>
        <dbReference type="ChEBI" id="CHEBI:17051"/>
    </reaction>
    <physiologicalReaction direction="left-to-right" evidence="12">
        <dbReference type="Rhea" id="RHEA:76160"/>
    </physiologicalReaction>
</comment>
<feature type="transmembrane region" description="Helical" evidence="14">
    <location>
        <begin position="103"/>
        <end position="125"/>
    </location>
</feature>
<comment type="activity regulation">
    <text evidence="14">Na(+) is not transported, but it plays an essential structural role and its presence is essential for fluoride channel function.</text>
</comment>
<keyword evidence="4 14" id="KW-0812">Transmembrane</keyword>
<protein>
    <recommendedName>
        <fullName evidence="14">Fluoride-specific ion channel FluC</fullName>
    </recommendedName>
</protein>
<evidence type="ECO:0000256" key="9">
    <source>
        <dbReference type="ARBA" id="ARBA00023136"/>
    </source>
</evidence>